<dbReference type="Proteomes" id="UP001292094">
    <property type="component" value="Unassembled WGS sequence"/>
</dbReference>
<dbReference type="EMBL" id="JAWZYT010001178">
    <property type="protein sequence ID" value="KAK4314834.1"/>
    <property type="molecule type" value="Genomic_DNA"/>
</dbReference>
<proteinExistence type="predicted"/>
<sequence length="143" mass="16507">MFVRGTWTSRRLVVEREGGCRCGAAAAVVLIAVAAPNCFTALTTTTTTYHNTAAHSFPLHLPRPHMHTHAHTRTIYIMNDYQSHWRTKLGARIRNVWEMNVMLEKVYEKVRDCVTTHGDRWQPRRFSRETNYLITLSPSNLII</sequence>
<reference evidence="1" key="1">
    <citation type="submission" date="2023-11" db="EMBL/GenBank/DDBJ databases">
        <title>Genome assemblies of two species of porcelain crab, Petrolisthes cinctipes and Petrolisthes manimaculis (Anomura: Porcellanidae).</title>
        <authorList>
            <person name="Angst P."/>
        </authorList>
    </citation>
    <scope>NUCLEOTIDE SEQUENCE</scope>
    <source>
        <strain evidence="1">PB745_02</strain>
        <tissue evidence="1">Gill</tissue>
    </source>
</reference>
<name>A0AAE1PWL0_9EUCA</name>
<accession>A0AAE1PWL0</accession>
<dbReference type="AlphaFoldDB" id="A0AAE1PWL0"/>
<evidence type="ECO:0000313" key="1">
    <source>
        <dbReference type="EMBL" id="KAK4314834.1"/>
    </source>
</evidence>
<evidence type="ECO:0000313" key="2">
    <source>
        <dbReference type="Proteomes" id="UP001292094"/>
    </source>
</evidence>
<organism evidence="1 2">
    <name type="scientific">Petrolisthes manimaculis</name>
    <dbReference type="NCBI Taxonomy" id="1843537"/>
    <lineage>
        <taxon>Eukaryota</taxon>
        <taxon>Metazoa</taxon>
        <taxon>Ecdysozoa</taxon>
        <taxon>Arthropoda</taxon>
        <taxon>Crustacea</taxon>
        <taxon>Multicrustacea</taxon>
        <taxon>Malacostraca</taxon>
        <taxon>Eumalacostraca</taxon>
        <taxon>Eucarida</taxon>
        <taxon>Decapoda</taxon>
        <taxon>Pleocyemata</taxon>
        <taxon>Anomura</taxon>
        <taxon>Galatheoidea</taxon>
        <taxon>Porcellanidae</taxon>
        <taxon>Petrolisthes</taxon>
    </lineage>
</organism>
<gene>
    <name evidence="1" type="ORF">Pmani_013904</name>
</gene>
<comment type="caution">
    <text evidence="1">The sequence shown here is derived from an EMBL/GenBank/DDBJ whole genome shotgun (WGS) entry which is preliminary data.</text>
</comment>
<protein>
    <submittedName>
        <fullName evidence="1">Uncharacterized protein</fullName>
    </submittedName>
</protein>
<keyword evidence="2" id="KW-1185">Reference proteome</keyword>